<dbReference type="Proteomes" id="UP000324632">
    <property type="component" value="Chromosome 11"/>
</dbReference>
<dbReference type="EMBL" id="SOYY01000011">
    <property type="protein sequence ID" value="KAA0714643.1"/>
    <property type="molecule type" value="Genomic_DNA"/>
</dbReference>
<accession>A0A5A9NYE2</accession>
<dbReference type="AlphaFoldDB" id="A0A5A9NYE2"/>
<evidence type="ECO:0000313" key="3">
    <source>
        <dbReference type="Proteomes" id="UP000324632"/>
    </source>
</evidence>
<reference evidence="2 3" key="1">
    <citation type="journal article" date="2019" name="Mol. Ecol. Resour.">
        <title>Chromosome-level genome assembly of Triplophysa tibetana, a fish adapted to the harsh high-altitude environment of the Tibetan Plateau.</title>
        <authorList>
            <person name="Yang X."/>
            <person name="Liu H."/>
            <person name="Ma Z."/>
            <person name="Zou Y."/>
            <person name="Zou M."/>
            <person name="Mao Y."/>
            <person name="Li X."/>
            <person name="Wang H."/>
            <person name="Chen T."/>
            <person name="Wang W."/>
            <person name="Yang R."/>
        </authorList>
    </citation>
    <scope>NUCLEOTIDE SEQUENCE [LARGE SCALE GENOMIC DNA]</scope>
    <source>
        <strain evidence="2">TTIB1903HZAU</strain>
        <tissue evidence="2">Muscle</tissue>
    </source>
</reference>
<feature type="compositionally biased region" description="Polar residues" evidence="1">
    <location>
        <begin position="79"/>
        <end position="99"/>
    </location>
</feature>
<feature type="compositionally biased region" description="Polar residues" evidence="1">
    <location>
        <begin position="115"/>
        <end position="134"/>
    </location>
</feature>
<protein>
    <submittedName>
        <fullName evidence="2">Uncharacterized protein</fullName>
    </submittedName>
</protein>
<proteinExistence type="predicted"/>
<feature type="region of interest" description="Disordered" evidence="1">
    <location>
        <begin position="1"/>
        <end position="134"/>
    </location>
</feature>
<gene>
    <name evidence="2" type="ORF">E1301_Tti024095</name>
</gene>
<organism evidence="2 3">
    <name type="scientific">Triplophysa tibetana</name>
    <dbReference type="NCBI Taxonomy" id="1572043"/>
    <lineage>
        <taxon>Eukaryota</taxon>
        <taxon>Metazoa</taxon>
        <taxon>Chordata</taxon>
        <taxon>Craniata</taxon>
        <taxon>Vertebrata</taxon>
        <taxon>Euteleostomi</taxon>
        <taxon>Actinopterygii</taxon>
        <taxon>Neopterygii</taxon>
        <taxon>Teleostei</taxon>
        <taxon>Ostariophysi</taxon>
        <taxon>Cypriniformes</taxon>
        <taxon>Nemacheilidae</taxon>
        <taxon>Triplophysa</taxon>
    </lineage>
</organism>
<feature type="compositionally biased region" description="Polar residues" evidence="1">
    <location>
        <begin position="21"/>
        <end position="38"/>
    </location>
</feature>
<evidence type="ECO:0000313" key="2">
    <source>
        <dbReference type="EMBL" id="KAA0714643.1"/>
    </source>
</evidence>
<sequence length="134" mass="14858">MDPGTATGRGTATGLAHRSRAQQTLQTQKAVQAKQPVQGQRRVPAQETLQAQRLVQAHDRSGDSNQMGHSKQSREDYGSVQTSILKYSGRSFSEQSNRSSAHESSHTEPRRQTDRTIGQRSYRGYNQASCTRIS</sequence>
<name>A0A5A9NYE2_9TELE</name>
<feature type="compositionally biased region" description="Basic and acidic residues" evidence="1">
    <location>
        <begin position="100"/>
        <end position="114"/>
    </location>
</feature>
<evidence type="ECO:0000256" key="1">
    <source>
        <dbReference type="SAM" id="MobiDB-lite"/>
    </source>
</evidence>
<keyword evidence="3" id="KW-1185">Reference proteome</keyword>
<comment type="caution">
    <text evidence="2">The sequence shown here is derived from an EMBL/GenBank/DDBJ whole genome shotgun (WGS) entry which is preliminary data.</text>
</comment>
<feature type="compositionally biased region" description="Low complexity" evidence="1">
    <location>
        <begin position="1"/>
        <end position="14"/>
    </location>
</feature>